<accession>A0ABP5G3S9</accession>
<proteinExistence type="predicted"/>
<evidence type="ECO:0000259" key="1">
    <source>
        <dbReference type="Pfam" id="PF04248"/>
    </source>
</evidence>
<dbReference type="Gene3D" id="2.170.150.40">
    <property type="entry name" value="Domain of unknown function (DUF427)"/>
    <property type="match status" value="1"/>
</dbReference>
<dbReference type="EMBL" id="BAAAPW010000003">
    <property type="protein sequence ID" value="GAA2037066.1"/>
    <property type="molecule type" value="Genomic_DNA"/>
</dbReference>
<keyword evidence="3" id="KW-1185">Reference proteome</keyword>
<organism evidence="2 3">
    <name type="scientific">Agromyces tropicus</name>
    <dbReference type="NCBI Taxonomy" id="555371"/>
    <lineage>
        <taxon>Bacteria</taxon>
        <taxon>Bacillati</taxon>
        <taxon>Actinomycetota</taxon>
        <taxon>Actinomycetes</taxon>
        <taxon>Micrococcales</taxon>
        <taxon>Microbacteriaceae</taxon>
        <taxon>Agromyces</taxon>
    </lineage>
</organism>
<dbReference type="PANTHER" id="PTHR34310">
    <property type="entry name" value="DUF427 DOMAIN PROTEIN (AFU_ORTHOLOGUE AFUA_3G02220)"/>
    <property type="match status" value="1"/>
</dbReference>
<sequence>MRRRPRRGTRRRRMKAIWNGTVIAESDDTVVVEGNHYFPQASIRPEYFADSDNRSVCHWKGTANYFHLEVGGQRNPNAAWTYRTPSAQAADIAGHVAFWRGVEVVPS</sequence>
<evidence type="ECO:0000313" key="3">
    <source>
        <dbReference type="Proteomes" id="UP001501196"/>
    </source>
</evidence>
<dbReference type="Proteomes" id="UP001501196">
    <property type="component" value="Unassembled WGS sequence"/>
</dbReference>
<evidence type="ECO:0000313" key="2">
    <source>
        <dbReference type="EMBL" id="GAA2037066.1"/>
    </source>
</evidence>
<dbReference type="InterPro" id="IPR038694">
    <property type="entry name" value="DUF427_sf"/>
</dbReference>
<dbReference type="PANTHER" id="PTHR34310:SF5">
    <property type="entry name" value="DUF427 DOMAIN PROTEIN (AFU_ORTHOLOGUE AFUA_3G02220)"/>
    <property type="match status" value="1"/>
</dbReference>
<name>A0ABP5G3S9_9MICO</name>
<dbReference type="InterPro" id="IPR007361">
    <property type="entry name" value="DUF427"/>
</dbReference>
<protein>
    <submittedName>
        <fullName evidence="2">DUF427 domain-containing protein</fullName>
    </submittedName>
</protein>
<dbReference type="Pfam" id="PF04248">
    <property type="entry name" value="NTP_transf_9"/>
    <property type="match status" value="1"/>
</dbReference>
<feature type="domain" description="DUF427" evidence="1">
    <location>
        <begin position="14"/>
        <end position="100"/>
    </location>
</feature>
<reference evidence="3" key="1">
    <citation type="journal article" date="2019" name="Int. J. Syst. Evol. Microbiol.">
        <title>The Global Catalogue of Microorganisms (GCM) 10K type strain sequencing project: providing services to taxonomists for standard genome sequencing and annotation.</title>
        <authorList>
            <consortium name="The Broad Institute Genomics Platform"/>
            <consortium name="The Broad Institute Genome Sequencing Center for Infectious Disease"/>
            <person name="Wu L."/>
            <person name="Ma J."/>
        </authorList>
    </citation>
    <scope>NUCLEOTIDE SEQUENCE [LARGE SCALE GENOMIC DNA]</scope>
    <source>
        <strain evidence="3">JCM 15672</strain>
    </source>
</reference>
<gene>
    <name evidence="2" type="ORF">GCM10009819_22090</name>
</gene>
<comment type="caution">
    <text evidence="2">The sequence shown here is derived from an EMBL/GenBank/DDBJ whole genome shotgun (WGS) entry which is preliminary data.</text>
</comment>